<dbReference type="InterPro" id="IPR016181">
    <property type="entry name" value="Acyl_CoA_acyltransferase"/>
</dbReference>
<evidence type="ECO:0000313" key="3">
    <source>
        <dbReference type="Proteomes" id="UP000605670"/>
    </source>
</evidence>
<dbReference type="Gene3D" id="3.40.630.30">
    <property type="match status" value="1"/>
</dbReference>
<protein>
    <submittedName>
        <fullName evidence="2">N-acetyltransferase</fullName>
    </submittedName>
</protein>
<keyword evidence="3" id="KW-1185">Reference proteome</keyword>
<proteinExistence type="predicted"/>
<dbReference type="GO" id="GO:0016747">
    <property type="term" value="F:acyltransferase activity, transferring groups other than amino-acyl groups"/>
    <property type="evidence" value="ECO:0007669"/>
    <property type="project" value="InterPro"/>
</dbReference>
<accession>A0A917BHV9</accession>
<gene>
    <name evidence="2" type="ORF">GCM10011366_08220</name>
</gene>
<reference evidence="2" key="2">
    <citation type="submission" date="2020-09" db="EMBL/GenBank/DDBJ databases">
        <authorList>
            <person name="Sun Q."/>
            <person name="Zhou Y."/>
        </authorList>
    </citation>
    <scope>NUCLEOTIDE SEQUENCE</scope>
    <source>
        <strain evidence="2">CGMCC 1.12160</strain>
    </source>
</reference>
<dbReference type="PANTHER" id="PTHR43792">
    <property type="entry name" value="GNAT FAMILY, PUTATIVE (AFU_ORTHOLOGUE AFUA_3G00765)-RELATED-RELATED"/>
    <property type="match status" value="1"/>
</dbReference>
<evidence type="ECO:0000313" key="2">
    <source>
        <dbReference type="EMBL" id="GGF42760.1"/>
    </source>
</evidence>
<dbReference type="EMBL" id="BMEM01000001">
    <property type="protein sequence ID" value="GGF42760.1"/>
    <property type="molecule type" value="Genomic_DNA"/>
</dbReference>
<dbReference type="InterPro" id="IPR000182">
    <property type="entry name" value="GNAT_dom"/>
</dbReference>
<dbReference type="RefSeq" id="WP_188428306.1">
    <property type="nucleotide sequence ID" value="NZ_BAABKH010000005.1"/>
</dbReference>
<dbReference type="SUPFAM" id="SSF55729">
    <property type="entry name" value="Acyl-CoA N-acyltransferases (Nat)"/>
    <property type="match status" value="1"/>
</dbReference>
<comment type="caution">
    <text evidence="2">The sequence shown here is derived from an EMBL/GenBank/DDBJ whole genome shotgun (WGS) entry which is preliminary data.</text>
</comment>
<dbReference type="Pfam" id="PF13302">
    <property type="entry name" value="Acetyltransf_3"/>
    <property type="match status" value="1"/>
</dbReference>
<reference evidence="2" key="1">
    <citation type="journal article" date="2014" name="Int. J. Syst. Evol. Microbiol.">
        <title>Complete genome sequence of Corynebacterium casei LMG S-19264T (=DSM 44701T), isolated from a smear-ripened cheese.</title>
        <authorList>
            <consortium name="US DOE Joint Genome Institute (JGI-PGF)"/>
            <person name="Walter F."/>
            <person name="Albersmeier A."/>
            <person name="Kalinowski J."/>
            <person name="Ruckert C."/>
        </authorList>
    </citation>
    <scope>NUCLEOTIDE SEQUENCE</scope>
    <source>
        <strain evidence="2">CGMCC 1.12160</strain>
    </source>
</reference>
<dbReference type="AlphaFoldDB" id="A0A917BHV9"/>
<sequence>MGEVPELRTERLLLRGFRDADRDPFAALNADPLVTRHLQGTLTRERSDAFVDRIAACWAERGWGLWALEHRESGTFLGYTGLWPADFLPSGPGVEVGWRLAAHAWGRGYAPEAARAALRFGFEQVGLPEIVSFTARGNTASLRVMEKIGLRPDPTRDFDHPRVDADAYPELVAHLFHALTQDEWAATTARDGIPWRP</sequence>
<dbReference type="PANTHER" id="PTHR43792:SF1">
    <property type="entry name" value="N-ACETYLTRANSFERASE DOMAIN-CONTAINING PROTEIN"/>
    <property type="match status" value="1"/>
</dbReference>
<name>A0A917BHV9_9MICO</name>
<organism evidence="2 3">
    <name type="scientific">Ornithinimicrobium tianjinense</name>
    <dbReference type="NCBI Taxonomy" id="1195761"/>
    <lineage>
        <taxon>Bacteria</taxon>
        <taxon>Bacillati</taxon>
        <taxon>Actinomycetota</taxon>
        <taxon>Actinomycetes</taxon>
        <taxon>Micrococcales</taxon>
        <taxon>Ornithinimicrobiaceae</taxon>
        <taxon>Ornithinimicrobium</taxon>
    </lineage>
</organism>
<evidence type="ECO:0000259" key="1">
    <source>
        <dbReference type="PROSITE" id="PS51186"/>
    </source>
</evidence>
<dbReference type="PROSITE" id="PS51186">
    <property type="entry name" value="GNAT"/>
    <property type="match status" value="1"/>
</dbReference>
<dbReference type="InterPro" id="IPR051531">
    <property type="entry name" value="N-acetyltransferase"/>
</dbReference>
<dbReference type="Proteomes" id="UP000605670">
    <property type="component" value="Unassembled WGS sequence"/>
</dbReference>
<feature type="domain" description="N-acetyltransferase" evidence="1">
    <location>
        <begin position="12"/>
        <end position="182"/>
    </location>
</feature>